<organism evidence="10 11">
    <name type="scientific">Pectobacterium brasiliense</name>
    <dbReference type="NCBI Taxonomy" id="180957"/>
    <lineage>
        <taxon>Bacteria</taxon>
        <taxon>Pseudomonadati</taxon>
        <taxon>Pseudomonadota</taxon>
        <taxon>Gammaproteobacteria</taxon>
        <taxon>Enterobacterales</taxon>
        <taxon>Pectobacteriaceae</taxon>
        <taxon>Pectobacterium</taxon>
    </lineage>
</organism>
<dbReference type="CDD" id="cd16260">
    <property type="entry name" value="EF4_III"/>
    <property type="match status" value="1"/>
</dbReference>
<dbReference type="SUPFAM" id="SSF52540">
    <property type="entry name" value="P-loop containing nucleoside triphosphate hydrolases"/>
    <property type="match status" value="1"/>
</dbReference>
<comment type="catalytic activity">
    <reaction evidence="8">
        <text>GTP + H2O = GDP + phosphate + H(+)</text>
        <dbReference type="Rhea" id="RHEA:19669"/>
        <dbReference type="ChEBI" id="CHEBI:15377"/>
        <dbReference type="ChEBI" id="CHEBI:15378"/>
        <dbReference type="ChEBI" id="CHEBI:37565"/>
        <dbReference type="ChEBI" id="CHEBI:43474"/>
        <dbReference type="ChEBI" id="CHEBI:58189"/>
        <dbReference type="EC" id="3.6.5.n1"/>
    </reaction>
</comment>
<dbReference type="InterPro" id="IPR006297">
    <property type="entry name" value="EF-4"/>
</dbReference>
<evidence type="ECO:0000313" key="10">
    <source>
        <dbReference type="EMBL" id="KGA33082.1"/>
    </source>
</evidence>
<dbReference type="EMBL" id="JQOD01000003">
    <property type="protein sequence ID" value="KGA33082.1"/>
    <property type="molecule type" value="Genomic_DNA"/>
</dbReference>
<dbReference type="GO" id="GO:0005886">
    <property type="term" value="C:plasma membrane"/>
    <property type="evidence" value="ECO:0007669"/>
    <property type="project" value="UniProtKB-SubCell"/>
</dbReference>
<dbReference type="InterPro" id="IPR035654">
    <property type="entry name" value="LepA_IV"/>
</dbReference>
<keyword evidence="10" id="KW-0251">Elongation factor</keyword>
<feature type="binding site" evidence="8">
    <location>
        <begin position="133"/>
        <end position="136"/>
    </location>
    <ligand>
        <name>GTP</name>
        <dbReference type="ChEBI" id="CHEBI:37565"/>
    </ligand>
</feature>
<dbReference type="Pfam" id="PF03144">
    <property type="entry name" value="GTP_EFTU_D2"/>
    <property type="match status" value="1"/>
</dbReference>
<dbReference type="Gene3D" id="2.40.30.10">
    <property type="entry name" value="Translation factors"/>
    <property type="match status" value="1"/>
</dbReference>
<dbReference type="InterPro" id="IPR000795">
    <property type="entry name" value="T_Tr_GTP-bd_dom"/>
</dbReference>
<dbReference type="FunFam" id="3.30.70.240:FF:000007">
    <property type="entry name" value="Translation factor GUF1, mitochondrial"/>
    <property type="match status" value="1"/>
</dbReference>
<evidence type="ECO:0000256" key="3">
    <source>
        <dbReference type="ARBA" id="ARBA00022741"/>
    </source>
</evidence>
<dbReference type="PANTHER" id="PTHR43512">
    <property type="entry name" value="TRANSLATION FACTOR GUF1-RELATED"/>
    <property type="match status" value="1"/>
</dbReference>
<keyword evidence="6 8" id="KW-0342">GTP-binding</keyword>
<comment type="subcellular location">
    <subcellularLocation>
        <location evidence="8">Cell membrane</location>
        <topology evidence="8">Peripheral membrane protein</topology>
        <orientation evidence="8">Cytoplasmic side</orientation>
    </subcellularLocation>
</comment>
<dbReference type="InterPro" id="IPR035647">
    <property type="entry name" value="EFG_III/V"/>
</dbReference>
<dbReference type="HAMAP" id="MF_00071">
    <property type="entry name" value="LepA"/>
    <property type="match status" value="1"/>
</dbReference>
<dbReference type="PRINTS" id="PR00315">
    <property type="entry name" value="ELONGATNFCT"/>
</dbReference>
<feature type="domain" description="Tr-type G" evidence="9">
    <location>
        <begin position="4"/>
        <end position="186"/>
    </location>
</feature>
<keyword evidence="2 8" id="KW-1003">Cell membrane</keyword>
<evidence type="ECO:0000256" key="6">
    <source>
        <dbReference type="ARBA" id="ARBA00023134"/>
    </source>
</evidence>
<sequence length="599" mass="66494">MCTPQIRNFCIIAHVDHGKSTLADRFIELTATVAQRDMRELLLDSMEIERERGITIKLQTVRMSYQDEKGQRYQFNLVDTPGHVDFSAEVSRSLAACDGAILLIDATQGVQAQTIANLNLARQQGLTILPVLNKIDSPQANVPQVMQQLAAIPSLDISTVLTVSAKTGEGVAEVLDAIAHHFPAPTGLADAPLRALVFDSHYDPYQGAIMHVRVVDGSIQAGATLRFMSSGTRFEVTETGAFFPHRQPCTALENGEVGYLAAGLKDAAAIRVGDTLTSAERPATEPVARYQDMKPMVFSGLYPDADDDLKGLRNAMNKLSLNDAALHWIPDVSASLGAGFRCGFLGMLHMDIVRERLRREYGISVIATAPSVEYRVTLHNGQCLTIDNPAHFPGEDVLHFVEEPYVICTINTPDAYVGTLMEYCASRRGEFIDMQYLDNGSVTLHWDLPLNEMIFGFFDALKSLTQGYATLDYEPDRYRRSDLVRCDIYLDSQLIDAFSFIIARHKAWARATEIVKALKYVIPRKLYPVPAQAKIGNRVIAREDIPPLRKSALAQGFQGSLSQKQRLIRKQRENKKHNVGFSKRDIPREAFMAILAIDA</sequence>
<dbReference type="GO" id="GO:0003746">
    <property type="term" value="F:translation elongation factor activity"/>
    <property type="evidence" value="ECO:0007669"/>
    <property type="project" value="UniProtKB-UniRule"/>
</dbReference>
<dbReference type="InterPro" id="IPR027417">
    <property type="entry name" value="P-loop_NTPase"/>
</dbReference>
<keyword evidence="4 8" id="KW-0378">Hydrolase</keyword>
<dbReference type="InterPro" id="IPR013842">
    <property type="entry name" value="LepA_CTD"/>
</dbReference>
<dbReference type="RefSeq" id="WP_039316079.1">
    <property type="nucleotide sequence ID" value="NZ_JACGFM010000002.1"/>
</dbReference>
<dbReference type="InterPro" id="IPR005225">
    <property type="entry name" value="Small_GTP-bd"/>
</dbReference>
<dbReference type="Gene3D" id="3.30.70.2570">
    <property type="entry name" value="Elongation factor 4, C-terminal domain"/>
    <property type="match status" value="1"/>
</dbReference>
<evidence type="ECO:0000256" key="2">
    <source>
        <dbReference type="ARBA" id="ARBA00022475"/>
    </source>
</evidence>
<protein>
    <recommendedName>
        <fullName evidence="8">Elongation factor 4</fullName>
        <shortName evidence="8">EF-4</shortName>
        <ecNumber evidence="8">3.6.5.n1</ecNumber>
    </recommendedName>
    <alternativeName>
        <fullName evidence="8">Ribosomal back-translocase LepA</fullName>
    </alternativeName>
</protein>
<dbReference type="GO" id="GO:0097216">
    <property type="term" value="F:guanosine tetraphosphate binding"/>
    <property type="evidence" value="ECO:0007669"/>
    <property type="project" value="UniProtKB-ARBA"/>
</dbReference>
<evidence type="ECO:0000313" key="11">
    <source>
        <dbReference type="Proteomes" id="UP000029435"/>
    </source>
</evidence>
<evidence type="ECO:0000256" key="1">
    <source>
        <dbReference type="ARBA" id="ARBA00005454"/>
    </source>
</evidence>
<dbReference type="STRING" id="180957.B5S52_08105"/>
<dbReference type="Proteomes" id="UP000029435">
    <property type="component" value="Unassembled WGS sequence"/>
</dbReference>
<dbReference type="PROSITE" id="PS51722">
    <property type="entry name" value="G_TR_2"/>
    <property type="match status" value="1"/>
</dbReference>
<name>A0A0M2F0E6_9GAMM</name>
<evidence type="ECO:0000259" key="9">
    <source>
        <dbReference type="PROSITE" id="PS51722"/>
    </source>
</evidence>
<dbReference type="InterPro" id="IPR031157">
    <property type="entry name" value="G_TR_CS"/>
</dbReference>
<dbReference type="PANTHER" id="PTHR43512:SF4">
    <property type="entry name" value="TRANSLATION FACTOR GUF1 HOMOLOG, CHLOROPLASTIC"/>
    <property type="match status" value="1"/>
</dbReference>
<dbReference type="InterPro" id="IPR004161">
    <property type="entry name" value="EFTu-like_2"/>
</dbReference>
<dbReference type="CDD" id="cd03699">
    <property type="entry name" value="EF4_II"/>
    <property type="match status" value="1"/>
</dbReference>
<dbReference type="NCBIfam" id="TIGR01393">
    <property type="entry name" value="lepA"/>
    <property type="match status" value="1"/>
</dbReference>
<dbReference type="Pfam" id="PF00679">
    <property type="entry name" value="EFG_C"/>
    <property type="match status" value="1"/>
</dbReference>
<dbReference type="InterPro" id="IPR009000">
    <property type="entry name" value="Transl_B-barrel_sf"/>
</dbReference>
<dbReference type="SUPFAM" id="SSF54980">
    <property type="entry name" value="EF-G C-terminal domain-like"/>
    <property type="match status" value="2"/>
</dbReference>
<accession>A0A0M2F0E6</accession>
<keyword evidence="7 8" id="KW-0472">Membrane</keyword>
<dbReference type="GO" id="GO:0003924">
    <property type="term" value="F:GTPase activity"/>
    <property type="evidence" value="ECO:0007669"/>
    <property type="project" value="UniProtKB-UniRule"/>
</dbReference>
<dbReference type="NCBIfam" id="TIGR00231">
    <property type="entry name" value="small_GTP"/>
    <property type="match status" value="1"/>
</dbReference>
<dbReference type="SMART" id="SM00838">
    <property type="entry name" value="EFG_C"/>
    <property type="match status" value="1"/>
</dbReference>
<dbReference type="EC" id="3.6.5.n1" evidence="8"/>
<dbReference type="FunFam" id="2.40.30.10:FF:000015">
    <property type="entry name" value="Translation factor GUF1, mitochondrial"/>
    <property type="match status" value="1"/>
</dbReference>
<dbReference type="AlphaFoldDB" id="A0A0M2F0E6"/>
<dbReference type="Gene3D" id="3.30.70.870">
    <property type="entry name" value="Elongation Factor G (Translational Gtpase), domain 3"/>
    <property type="match status" value="1"/>
</dbReference>
<evidence type="ECO:0000256" key="7">
    <source>
        <dbReference type="ARBA" id="ARBA00023136"/>
    </source>
</evidence>
<dbReference type="Pfam" id="PF06421">
    <property type="entry name" value="LepA_C"/>
    <property type="match status" value="1"/>
</dbReference>
<dbReference type="OrthoDB" id="2147781at2"/>
<dbReference type="GO" id="GO:0005525">
    <property type="term" value="F:GTP binding"/>
    <property type="evidence" value="ECO:0007669"/>
    <property type="project" value="UniProtKB-UniRule"/>
</dbReference>
<evidence type="ECO:0000256" key="4">
    <source>
        <dbReference type="ARBA" id="ARBA00022801"/>
    </source>
</evidence>
<dbReference type="InterPro" id="IPR000640">
    <property type="entry name" value="EFG_V-like"/>
</dbReference>
<dbReference type="GO" id="GO:0045727">
    <property type="term" value="P:positive regulation of translation"/>
    <property type="evidence" value="ECO:0007669"/>
    <property type="project" value="UniProtKB-UniRule"/>
</dbReference>
<dbReference type="FunFam" id="3.40.50.300:FF:000078">
    <property type="entry name" value="Elongation factor 4"/>
    <property type="match status" value="1"/>
</dbReference>
<dbReference type="GO" id="GO:0043022">
    <property type="term" value="F:ribosome binding"/>
    <property type="evidence" value="ECO:0007669"/>
    <property type="project" value="UniProtKB-UniRule"/>
</dbReference>
<dbReference type="PROSITE" id="PS00301">
    <property type="entry name" value="G_TR_1"/>
    <property type="match status" value="1"/>
</dbReference>
<dbReference type="SUPFAM" id="SSF50447">
    <property type="entry name" value="Translation proteins"/>
    <property type="match status" value="1"/>
</dbReference>
<gene>
    <name evidence="8" type="primary">lepA</name>
    <name evidence="10" type="ORF">KU74_14355</name>
</gene>
<dbReference type="Pfam" id="PF00009">
    <property type="entry name" value="GTP_EFTU"/>
    <property type="match status" value="1"/>
</dbReference>
<evidence type="ECO:0000256" key="8">
    <source>
        <dbReference type="HAMAP-Rule" id="MF_00071"/>
    </source>
</evidence>
<dbReference type="CDD" id="cd03709">
    <property type="entry name" value="lepA_C"/>
    <property type="match status" value="1"/>
</dbReference>
<dbReference type="Gene3D" id="3.30.70.240">
    <property type="match status" value="1"/>
</dbReference>
<dbReference type="Gene3D" id="3.40.50.300">
    <property type="entry name" value="P-loop containing nucleotide triphosphate hydrolases"/>
    <property type="match status" value="1"/>
</dbReference>
<comment type="similarity">
    <text evidence="1 8">Belongs to the TRAFAC class translation factor GTPase superfamily. Classic translation factor GTPase family. LepA subfamily.</text>
</comment>
<dbReference type="FunFam" id="3.30.70.870:FF:000004">
    <property type="entry name" value="Translation factor GUF1, mitochondrial"/>
    <property type="match status" value="1"/>
</dbReference>
<keyword evidence="3 8" id="KW-0547">Nucleotide-binding</keyword>
<dbReference type="CDD" id="cd01890">
    <property type="entry name" value="LepA"/>
    <property type="match status" value="1"/>
</dbReference>
<comment type="function">
    <text evidence="8">Required for accurate and efficient protein synthesis under certain stress conditions. May act as a fidelity factor of the translation reaction, by catalyzing a one-codon backward translocation of tRNAs on improperly translocated ribosomes. Back-translocation proceeds from a post-translocation (POST) complex to a pre-translocation (PRE) complex, thus giving elongation factor G a second chance to translocate the tRNAs correctly. Binds to ribosomes in a GTP-dependent manner.</text>
</comment>
<proteinExistence type="inferred from homology"/>
<comment type="caution">
    <text evidence="10">The sequence shown here is derived from an EMBL/GenBank/DDBJ whole genome shotgun (WGS) entry which is preliminary data.</text>
</comment>
<reference evidence="10 11" key="1">
    <citation type="submission" date="2014-08" db="EMBL/GenBank/DDBJ databases">
        <title>Genome sequences of NCPPB Pectobacterium isolates.</title>
        <authorList>
            <person name="Glover R.H."/>
            <person name="Sapp M."/>
            <person name="Elphinstone J."/>
        </authorList>
    </citation>
    <scope>NUCLEOTIDE SEQUENCE [LARGE SCALE GENOMIC DNA]</scope>
    <source>
        <strain evidence="10 11">LMG 21372</strain>
    </source>
</reference>
<keyword evidence="5 8" id="KW-0648">Protein biosynthesis</keyword>
<feature type="binding site" evidence="8">
    <location>
        <begin position="16"/>
        <end position="21"/>
    </location>
    <ligand>
        <name>GTP</name>
        <dbReference type="ChEBI" id="CHEBI:37565"/>
    </ligand>
</feature>
<evidence type="ECO:0000256" key="5">
    <source>
        <dbReference type="ARBA" id="ARBA00022917"/>
    </source>
</evidence>
<dbReference type="InterPro" id="IPR038363">
    <property type="entry name" value="LepA_C_sf"/>
</dbReference>